<dbReference type="GO" id="GO:0000287">
    <property type="term" value="F:magnesium ion binding"/>
    <property type="evidence" value="ECO:0007669"/>
    <property type="project" value="UniProtKB-UniRule"/>
</dbReference>
<dbReference type="AlphaFoldDB" id="A0A1I5QUE9"/>
<evidence type="ECO:0000313" key="8">
    <source>
        <dbReference type="EMBL" id="SFP49853.1"/>
    </source>
</evidence>
<feature type="binding site" evidence="6">
    <location>
        <position position="69"/>
    </location>
    <ligand>
        <name>substrate</name>
    </ligand>
</feature>
<comment type="subcellular location">
    <subcellularLocation>
        <location evidence="6">Cytoplasm</location>
    </subcellularLocation>
</comment>
<comment type="function">
    <text evidence="6">Catalyzes the formation of acetyl phosphate from acetate and ATP. Can also catalyze the reverse reaction.</text>
</comment>
<sequence length="370" mass="41114">MKILVLNAGSSSLKYRLFKDLKELVSGQIEHIGEDSGVKNHYEALLQVEKELTFRGQMSFKELDAIGHRVVHGGEKFTEPVKINDNVIEAIKEVSSLAPLHNPANLQGILMMRKLLPNIPQVVVFDTAFHQTMEPEAYLYAIPYELYEKYGIRRYGFHGTSHAFVAKKASKLLNKPLKNLNLITIHLGNGASVCAIKEGKSIETSMGFTPLEGLVMGTRSGDTDPEIPLFLQKVGLNADTVLNKQSGLKGICGQNDMREVEKLALKGDEKAKLAIKIFVHRIKKYIGAYSALLGRVDAVIFTAGIGEHSLLIRSLVCDGLEPMGMILEQERNKKNETFISTDNSMVKLMVIPTNEELEIAHQTEMALRDD</sequence>
<name>A0A1I5QUE9_9BACT</name>
<dbReference type="InterPro" id="IPR004372">
    <property type="entry name" value="Ac/propionate_kinase"/>
</dbReference>
<dbReference type="UniPathway" id="UPA00340">
    <property type="reaction ID" value="UER00458"/>
</dbReference>
<evidence type="ECO:0000256" key="3">
    <source>
        <dbReference type="ARBA" id="ARBA00022741"/>
    </source>
</evidence>
<evidence type="ECO:0000256" key="4">
    <source>
        <dbReference type="ARBA" id="ARBA00022777"/>
    </source>
</evidence>
<feature type="active site" description="Proton donor/acceptor" evidence="6">
    <location>
        <position position="126"/>
    </location>
</feature>
<reference evidence="8 9" key="1">
    <citation type="submission" date="2016-10" db="EMBL/GenBank/DDBJ databases">
        <authorList>
            <person name="de Groot N.N."/>
        </authorList>
    </citation>
    <scope>NUCLEOTIDE SEQUENCE [LARGE SCALE GENOMIC DNA]</scope>
    <source>
        <strain evidence="8 9">EP1-55-1</strain>
    </source>
</reference>
<proteinExistence type="inferred from homology"/>
<dbReference type="PIRSF" id="PIRSF000722">
    <property type="entry name" value="Acetate_prop_kin"/>
    <property type="match status" value="1"/>
</dbReference>
<organism evidence="8 9">
    <name type="scientific">Hydrogenimonas thermophila</name>
    <dbReference type="NCBI Taxonomy" id="223786"/>
    <lineage>
        <taxon>Bacteria</taxon>
        <taxon>Pseudomonadati</taxon>
        <taxon>Campylobacterota</taxon>
        <taxon>Epsilonproteobacteria</taxon>
        <taxon>Campylobacterales</taxon>
        <taxon>Hydrogenimonadaceae</taxon>
        <taxon>Hydrogenimonas</taxon>
    </lineage>
</organism>
<dbReference type="PANTHER" id="PTHR21060:SF15">
    <property type="entry name" value="ACETATE KINASE-RELATED"/>
    <property type="match status" value="1"/>
</dbReference>
<dbReference type="Gene3D" id="3.30.420.40">
    <property type="match status" value="2"/>
</dbReference>
<keyword evidence="6" id="KW-0963">Cytoplasm</keyword>
<feature type="site" description="Transition state stabilizer" evidence="6">
    <location>
        <position position="158"/>
    </location>
</feature>
<dbReference type="PRINTS" id="PR00471">
    <property type="entry name" value="ACETATEKNASE"/>
</dbReference>
<dbReference type="Pfam" id="PF00871">
    <property type="entry name" value="Acetate_kinase"/>
    <property type="match status" value="1"/>
</dbReference>
<dbReference type="STRING" id="223786.SAMN05216234_12225"/>
<dbReference type="GO" id="GO:0005524">
    <property type="term" value="F:ATP binding"/>
    <property type="evidence" value="ECO:0007669"/>
    <property type="project" value="UniProtKB-KW"/>
</dbReference>
<dbReference type="SUPFAM" id="SSF53067">
    <property type="entry name" value="Actin-like ATPase domain"/>
    <property type="match status" value="2"/>
</dbReference>
<feature type="binding site" evidence="6">
    <location>
        <begin position="256"/>
        <end position="258"/>
    </location>
    <ligand>
        <name>ATP</name>
        <dbReference type="ChEBI" id="CHEBI:30616"/>
    </ligand>
</feature>
<feature type="binding site" evidence="6">
    <location>
        <position position="14"/>
    </location>
    <ligand>
        <name>ATP</name>
        <dbReference type="ChEBI" id="CHEBI:30616"/>
    </ligand>
</feature>
<comment type="subunit">
    <text evidence="6">Homodimer.</text>
</comment>
<keyword evidence="6" id="KW-0460">Magnesium</keyword>
<keyword evidence="4 6" id="KW-0418">Kinase</keyword>
<dbReference type="PANTHER" id="PTHR21060">
    <property type="entry name" value="ACETATE KINASE"/>
    <property type="match status" value="1"/>
</dbReference>
<feature type="site" description="Transition state stabilizer" evidence="6">
    <location>
        <position position="219"/>
    </location>
</feature>
<keyword evidence="9" id="KW-1185">Reference proteome</keyword>
<dbReference type="PROSITE" id="PS01075">
    <property type="entry name" value="ACETATE_KINASE_1"/>
    <property type="match status" value="1"/>
</dbReference>
<accession>A0A1I5QUE9</accession>
<dbReference type="GO" id="GO:0006083">
    <property type="term" value="P:acetate metabolic process"/>
    <property type="evidence" value="ECO:0007669"/>
    <property type="project" value="TreeGrafter"/>
</dbReference>
<dbReference type="OrthoDB" id="9802453at2"/>
<dbReference type="NCBIfam" id="TIGR00016">
    <property type="entry name" value="ackA"/>
    <property type="match status" value="1"/>
</dbReference>
<keyword evidence="5 6" id="KW-0067">ATP-binding</keyword>
<evidence type="ECO:0000256" key="6">
    <source>
        <dbReference type="HAMAP-Rule" id="MF_00020"/>
    </source>
</evidence>
<dbReference type="EMBL" id="FOXB01000022">
    <property type="protein sequence ID" value="SFP49853.1"/>
    <property type="molecule type" value="Genomic_DNA"/>
</dbReference>
<comment type="pathway">
    <text evidence="6">Metabolic intermediate biosynthesis; acetyl-CoA biosynthesis; acetyl-CoA from acetate: step 1/2.</text>
</comment>
<dbReference type="Proteomes" id="UP000199227">
    <property type="component" value="Unassembled WGS sequence"/>
</dbReference>
<dbReference type="GO" id="GO:0006085">
    <property type="term" value="P:acetyl-CoA biosynthetic process"/>
    <property type="evidence" value="ECO:0007669"/>
    <property type="project" value="UniProtKB-UniRule"/>
</dbReference>
<feature type="binding site" evidence="6">
    <location>
        <position position="355"/>
    </location>
    <ligand>
        <name>Mg(2+)</name>
        <dbReference type="ChEBI" id="CHEBI:18420"/>
    </ligand>
</feature>
<keyword evidence="2 6" id="KW-0808">Transferase</keyword>
<evidence type="ECO:0000256" key="1">
    <source>
        <dbReference type="ARBA" id="ARBA00008748"/>
    </source>
</evidence>
<keyword evidence="3 6" id="KW-0547">Nucleotide-binding</keyword>
<feature type="binding site" evidence="6">
    <location>
        <begin position="186"/>
        <end position="190"/>
    </location>
    <ligand>
        <name>ATP</name>
        <dbReference type="ChEBI" id="CHEBI:30616"/>
    </ligand>
</feature>
<comment type="catalytic activity">
    <reaction evidence="6">
        <text>acetate + ATP = acetyl phosphate + ADP</text>
        <dbReference type="Rhea" id="RHEA:11352"/>
        <dbReference type="ChEBI" id="CHEBI:22191"/>
        <dbReference type="ChEBI" id="CHEBI:30089"/>
        <dbReference type="ChEBI" id="CHEBI:30616"/>
        <dbReference type="ChEBI" id="CHEBI:456216"/>
        <dbReference type="EC" id="2.7.2.1"/>
    </reaction>
</comment>
<dbReference type="InterPro" id="IPR043129">
    <property type="entry name" value="ATPase_NBD"/>
</dbReference>
<protein>
    <recommendedName>
        <fullName evidence="6">Acetate kinase</fullName>
        <ecNumber evidence="6">2.7.2.1</ecNumber>
    </recommendedName>
    <alternativeName>
        <fullName evidence="6">Acetokinase</fullName>
    </alternativeName>
</protein>
<evidence type="ECO:0000256" key="7">
    <source>
        <dbReference type="RuleBase" id="RU003835"/>
    </source>
</evidence>
<dbReference type="InterPro" id="IPR023865">
    <property type="entry name" value="Aliphatic_acid_kinase_CS"/>
</dbReference>
<feature type="binding site" evidence="6">
    <location>
        <position position="7"/>
    </location>
    <ligand>
        <name>Mg(2+)</name>
        <dbReference type="ChEBI" id="CHEBI:18420"/>
    </ligand>
</feature>
<feature type="binding site" evidence="6">
    <location>
        <begin position="304"/>
        <end position="308"/>
    </location>
    <ligand>
        <name>ATP</name>
        <dbReference type="ChEBI" id="CHEBI:30616"/>
    </ligand>
</feature>
<evidence type="ECO:0000256" key="2">
    <source>
        <dbReference type="ARBA" id="ARBA00022679"/>
    </source>
</evidence>
<dbReference type="RefSeq" id="WP_092912738.1">
    <property type="nucleotide sequence ID" value="NZ_CP136592.1"/>
</dbReference>
<comment type="cofactor">
    <cofactor evidence="6">
        <name>Mg(2+)</name>
        <dbReference type="ChEBI" id="CHEBI:18420"/>
    </cofactor>
    <cofactor evidence="6">
        <name>Mn(2+)</name>
        <dbReference type="ChEBI" id="CHEBI:29035"/>
    </cofactor>
    <text evidence="6">Mg(2+). Can also accept Mn(2+).</text>
</comment>
<dbReference type="PROSITE" id="PS01076">
    <property type="entry name" value="ACETATE_KINASE_2"/>
    <property type="match status" value="1"/>
</dbReference>
<keyword evidence="6" id="KW-0479">Metal-binding</keyword>
<dbReference type="EC" id="2.7.2.1" evidence="6"/>
<dbReference type="InterPro" id="IPR000890">
    <property type="entry name" value="Aliphatic_acid_kin_short-chain"/>
</dbReference>
<gene>
    <name evidence="6" type="primary">ackA</name>
    <name evidence="8" type="ORF">SAMN05216234_12225</name>
</gene>
<evidence type="ECO:0000256" key="5">
    <source>
        <dbReference type="ARBA" id="ARBA00022840"/>
    </source>
</evidence>
<dbReference type="GO" id="GO:0005737">
    <property type="term" value="C:cytoplasm"/>
    <property type="evidence" value="ECO:0007669"/>
    <property type="project" value="UniProtKB-SubCell"/>
</dbReference>
<dbReference type="CDD" id="cd24010">
    <property type="entry name" value="ASKHA_NBD_AcK_PK"/>
    <property type="match status" value="1"/>
</dbReference>
<evidence type="ECO:0000313" key="9">
    <source>
        <dbReference type="Proteomes" id="UP000199227"/>
    </source>
</evidence>
<dbReference type="HAMAP" id="MF_00020">
    <property type="entry name" value="Acetate_kinase"/>
    <property type="match status" value="1"/>
</dbReference>
<dbReference type="GO" id="GO:0008776">
    <property type="term" value="F:acetate kinase activity"/>
    <property type="evidence" value="ECO:0007669"/>
    <property type="project" value="UniProtKB-UniRule"/>
</dbReference>
<comment type="similarity">
    <text evidence="1 6 7">Belongs to the acetokinase family.</text>
</comment>